<feature type="region of interest" description="Disordered" evidence="4">
    <location>
        <begin position="47"/>
        <end position="77"/>
    </location>
</feature>
<comment type="caution">
    <text evidence="6">The sequence shown here is derived from an EMBL/GenBank/DDBJ whole genome shotgun (WGS) entry which is preliminary data.</text>
</comment>
<dbReference type="Gene3D" id="3.20.20.60">
    <property type="entry name" value="Phosphoenolpyruvate-binding domains"/>
    <property type="match status" value="1"/>
</dbReference>
<comment type="similarity">
    <text evidence="1">Belongs to the HpcH/HpaI aldolase family.</text>
</comment>
<keyword evidence="7" id="KW-1185">Reference proteome</keyword>
<dbReference type="GO" id="GO:0046872">
    <property type="term" value="F:metal ion binding"/>
    <property type="evidence" value="ECO:0007669"/>
    <property type="project" value="UniProtKB-KW"/>
</dbReference>
<evidence type="ECO:0000313" key="6">
    <source>
        <dbReference type="EMBL" id="PIM99159.1"/>
    </source>
</evidence>
<dbReference type="EMBL" id="NKXS01007766">
    <property type="protein sequence ID" value="PIM99159.1"/>
    <property type="molecule type" value="Genomic_DNA"/>
</dbReference>
<dbReference type="SUPFAM" id="SSF51621">
    <property type="entry name" value="Phosphoenolpyruvate/pyruvate domain"/>
    <property type="match status" value="1"/>
</dbReference>
<evidence type="ECO:0000256" key="3">
    <source>
        <dbReference type="ARBA" id="ARBA00023239"/>
    </source>
</evidence>
<organism evidence="6 7">
    <name type="scientific">Handroanthus impetiginosus</name>
    <dbReference type="NCBI Taxonomy" id="429701"/>
    <lineage>
        <taxon>Eukaryota</taxon>
        <taxon>Viridiplantae</taxon>
        <taxon>Streptophyta</taxon>
        <taxon>Embryophyta</taxon>
        <taxon>Tracheophyta</taxon>
        <taxon>Spermatophyta</taxon>
        <taxon>Magnoliopsida</taxon>
        <taxon>eudicotyledons</taxon>
        <taxon>Gunneridae</taxon>
        <taxon>Pentapetalae</taxon>
        <taxon>asterids</taxon>
        <taxon>lamiids</taxon>
        <taxon>Lamiales</taxon>
        <taxon>Bignoniaceae</taxon>
        <taxon>Crescentiina</taxon>
        <taxon>Tabebuia alliance</taxon>
        <taxon>Handroanthus</taxon>
    </lineage>
</organism>
<feature type="region of interest" description="Disordered" evidence="4">
    <location>
        <begin position="330"/>
        <end position="351"/>
    </location>
</feature>
<dbReference type="FunFam" id="3.20.20.60:FF:000028">
    <property type="entry name" value="2-keto-3-deoxy-L-rhamnonate aldolase-like"/>
    <property type="match status" value="1"/>
</dbReference>
<dbReference type="EC" id="4.1.2.53" evidence="6"/>
<dbReference type="PANTHER" id="PTHR30502">
    <property type="entry name" value="2-KETO-3-DEOXY-L-RHAMNONATE ALDOLASE"/>
    <property type="match status" value="1"/>
</dbReference>
<sequence length="351" mass="37902">MASLSHLSSLSSSSLSTLRKSLHPNTNPYSTIFSFSFPVPQPQPQTLTLSPNLKAVKPRPPHSSTNSTPVAAVSRTQSLKSRLKNGETLYGIFLLTFSPTIAEIAGLAGYDFAVVDMEHGHGGIFAALPCLHALAATNTAAILRLPESSAAWAKKAIDLGPQGIMFPMIESPKSARKAVSYCRFPPNGVRGSAHTVVRASDYGINEGYLSNYEEELLIMCQVESEEAVEKVDEIAGVDGVDCIQMGPLDLSASMGYLWDPGNKKVRKVMREAEKAVLKGGGAYLSGLVMPHDGAEELRRRGYHMVAGTTDVGLFRTAVVEDVKNFKTSLVEQGSDDEKEDGPVPEEKYWSE</sequence>
<evidence type="ECO:0000259" key="5">
    <source>
        <dbReference type="Pfam" id="PF03328"/>
    </source>
</evidence>
<reference evidence="7" key="1">
    <citation type="journal article" date="2018" name="Gigascience">
        <title>Genome assembly of the Pink Ipe (Handroanthus impetiginosus, Bignoniaceae), a highly valued, ecologically keystone Neotropical timber forest tree.</title>
        <authorList>
            <person name="Silva-Junior O.B."/>
            <person name="Grattapaglia D."/>
            <person name="Novaes E."/>
            <person name="Collevatti R.G."/>
        </authorList>
    </citation>
    <scope>NUCLEOTIDE SEQUENCE [LARGE SCALE GENOMIC DNA]</scope>
    <source>
        <strain evidence="7">cv. UFG-1</strain>
    </source>
</reference>
<feature type="domain" description="HpcH/HpaI aldolase/citrate lyase" evidence="5">
    <location>
        <begin position="90"/>
        <end position="316"/>
    </location>
</feature>
<keyword evidence="3 6" id="KW-0456">Lyase</keyword>
<evidence type="ECO:0000256" key="4">
    <source>
        <dbReference type="SAM" id="MobiDB-lite"/>
    </source>
</evidence>
<evidence type="ECO:0000313" key="7">
    <source>
        <dbReference type="Proteomes" id="UP000231279"/>
    </source>
</evidence>
<protein>
    <submittedName>
        <fullName evidence="6">2-keto-3-deoxy-L-rhamnonate aldolase</fullName>
        <ecNumber evidence="6">4.1.2.53</ecNumber>
    </submittedName>
</protein>
<keyword evidence="2" id="KW-0479">Metal-binding</keyword>
<evidence type="ECO:0000256" key="2">
    <source>
        <dbReference type="ARBA" id="ARBA00022723"/>
    </source>
</evidence>
<gene>
    <name evidence="6" type="ORF">CDL12_28348</name>
</gene>
<dbReference type="InterPro" id="IPR050251">
    <property type="entry name" value="HpcH-HpaI_aldolase"/>
</dbReference>
<dbReference type="InterPro" id="IPR015813">
    <property type="entry name" value="Pyrv/PenolPyrv_kinase-like_dom"/>
</dbReference>
<dbReference type="GO" id="GO:0106099">
    <property type="term" value="F:2-keto-3-deoxy-L-rhamnonate aldolase activity"/>
    <property type="evidence" value="ECO:0007669"/>
    <property type="project" value="UniProtKB-EC"/>
</dbReference>
<dbReference type="Pfam" id="PF03328">
    <property type="entry name" value="HpcH_HpaI"/>
    <property type="match status" value="1"/>
</dbReference>
<dbReference type="InterPro" id="IPR040442">
    <property type="entry name" value="Pyrv_kinase-like_dom_sf"/>
</dbReference>
<evidence type="ECO:0000256" key="1">
    <source>
        <dbReference type="ARBA" id="ARBA00005568"/>
    </source>
</evidence>
<dbReference type="AlphaFoldDB" id="A0A2G9G2N1"/>
<dbReference type="InterPro" id="IPR005000">
    <property type="entry name" value="Aldolase/citrate-lyase_domain"/>
</dbReference>
<dbReference type="STRING" id="429701.A0A2G9G2N1"/>
<feature type="compositionally biased region" description="Basic and acidic residues" evidence="4">
    <location>
        <begin position="340"/>
        <end position="351"/>
    </location>
</feature>
<dbReference type="OrthoDB" id="1621678at2759"/>
<dbReference type="GO" id="GO:0005737">
    <property type="term" value="C:cytoplasm"/>
    <property type="evidence" value="ECO:0007669"/>
    <property type="project" value="TreeGrafter"/>
</dbReference>
<dbReference type="PANTHER" id="PTHR30502:SF0">
    <property type="entry name" value="PHOSPHOENOLPYRUVATE CARBOXYLASE FAMILY PROTEIN"/>
    <property type="match status" value="1"/>
</dbReference>
<accession>A0A2G9G2N1</accession>
<name>A0A2G9G2N1_9LAMI</name>
<feature type="compositionally biased region" description="Polar residues" evidence="4">
    <location>
        <begin position="62"/>
        <end position="77"/>
    </location>
</feature>
<dbReference type="Proteomes" id="UP000231279">
    <property type="component" value="Unassembled WGS sequence"/>
</dbReference>
<proteinExistence type="inferred from homology"/>